<dbReference type="PANTHER" id="PTHR24567">
    <property type="entry name" value="CRP FAMILY TRANSCRIPTIONAL REGULATORY PROTEIN"/>
    <property type="match status" value="1"/>
</dbReference>
<dbReference type="STRING" id="926566.Terro_0125"/>
<reference evidence="6 7" key="1">
    <citation type="submission" date="2012-06" db="EMBL/GenBank/DDBJ databases">
        <title>Complete genome of Terriglobus roseus DSM 18391.</title>
        <authorList>
            <consortium name="US DOE Joint Genome Institute (JGI-PGF)"/>
            <person name="Lucas S."/>
            <person name="Copeland A."/>
            <person name="Lapidus A."/>
            <person name="Glavina del Rio T."/>
            <person name="Dalin E."/>
            <person name="Tice H."/>
            <person name="Bruce D."/>
            <person name="Goodwin L."/>
            <person name="Pitluck S."/>
            <person name="Peters L."/>
            <person name="Mikhailova N."/>
            <person name="Munk A.C.C."/>
            <person name="Kyrpides N."/>
            <person name="Mavromatis K."/>
            <person name="Ivanova N."/>
            <person name="Brettin T."/>
            <person name="Detter J.C."/>
            <person name="Han C."/>
            <person name="Larimer F."/>
            <person name="Land M."/>
            <person name="Hauser L."/>
            <person name="Markowitz V."/>
            <person name="Cheng J.-F."/>
            <person name="Hugenholtz P."/>
            <person name="Woyke T."/>
            <person name="Wu D."/>
            <person name="Brambilla E."/>
            <person name="Klenk H.-P."/>
            <person name="Eisen J.A."/>
        </authorList>
    </citation>
    <scope>NUCLEOTIDE SEQUENCE [LARGE SCALE GENOMIC DNA]</scope>
    <source>
        <strain evidence="7">DSM 18391 / NRRL B-41598 / KBS 63</strain>
    </source>
</reference>
<dbReference type="SMART" id="SM00100">
    <property type="entry name" value="cNMP"/>
    <property type="match status" value="1"/>
</dbReference>
<dbReference type="PROSITE" id="PS50042">
    <property type="entry name" value="CNMP_BINDING_3"/>
    <property type="match status" value="1"/>
</dbReference>
<evidence type="ECO:0000256" key="3">
    <source>
        <dbReference type="ARBA" id="ARBA00023163"/>
    </source>
</evidence>
<dbReference type="CDD" id="cd00038">
    <property type="entry name" value="CAP_ED"/>
    <property type="match status" value="1"/>
</dbReference>
<dbReference type="InterPro" id="IPR036390">
    <property type="entry name" value="WH_DNA-bd_sf"/>
</dbReference>
<dbReference type="InterPro" id="IPR000595">
    <property type="entry name" value="cNMP-bd_dom"/>
</dbReference>
<dbReference type="SMART" id="SM00419">
    <property type="entry name" value="HTH_CRP"/>
    <property type="match status" value="1"/>
</dbReference>
<keyword evidence="3" id="KW-0804">Transcription</keyword>
<dbReference type="InterPro" id="IPR050397">
    <property type="entry name" value="Env_Response_Regulators"/>
</dbReference>
<keyword evidence="2" id="KW-0238">DNA-binding</keyword>
<dbReference type="InterPro" id="IPR012318">
    <property type="entry name" value="HTH_CRP"/>
</dbReference>
<evidence type="ECO:0000259" key="5">
    <source>
        <dbReference type="PROSITE" id="PS51063"/>
    </source>
</evidence>
<dbReference type="InterPro" id="IPR014710">
    <property type="entry name" value="RmlC-like_jellyroll"/>
</dbReference>
<dbReference type="GO" id="GO:0005829">
    <property type="term" value="C:cytosol"/>
    <property type="evidence" value="ECO:0007669"/>
    <property type="project" value="TreeGrafter"/>
</dbReference>
<dbReference type="InterPro" id="IPR036388">
    <property type="entry name" value="WH-like_DNA-bd_sf"/>
</dbReference>
<evidence type="ECO:0000256" key="1">
    <source>
        <dbReference type="ARBA" id="ARBA00023015"/>
    </source>
</evidence>
<keyword evidence="7" id="KW-1185">Reference proteome</keyword>
<dbReference type="SUPFAM" id="SSF46785">
    <property type="entry name" value="Winged helix' DNA-binding domain"/>
    <property type="match status" value="1"/>
</dbReference>
<dbReference type="AlphaFoldDB" id="I3ZB58"/>
<evidence type="ECO:0000259" key="4">
    <source>
        <dbReference type="PROSITE" id="PS50042"/>
    </source>
</evidence>
<accession>I3ZB58</accession>
<gene>
    <name evidence="6" type="ordered locus">Terro_0125</name>
</gene>
<protein>
    <submittedName>
        <fullName evidence="6">cAMP-binding protein</fullName>
    </submittedName>
</protein>
<dbReference type="GO" id="GO:0003700">
    <property type="term" value="F:DNA-binding transcription factor activity"/>
    <property type="evidence" value="ECO:0007669"/>
    <property type="project" value="TreeGrafter"/>
</dbReference>
<dbReference type="eggNOG" id="COG0664">
    <property type="taxonomic scope" value="Bacteria"/>
</dbReference>
<dbReference type="Gene3D" id="2.60.120.10">
    <property type="entry name" value="Jelly Rolls"/>
    <property type="match status" value="1"/>
</dbReference>
<dbReference type="HOGENOM" id="CLU_077340_0_0_0"/>
<dbReference type="Proteomes" id="UP000006056">
    <property type="component" value="Chromosome"/>
</dbReference>
<dbReference type="Gene3D" id="1.10.10.10">
    <property type="entry name" value="Winged helix-like DNA-binding domain superfamily/Winged helix DNA-binding domain"/>
    <property type="match status" value="1"/>
</dbReference>
<name>I3ZB58_TERRK</name>
<feature type="domain" description="HTH crp-type" evidence="5">
    <location>
        <begin position="142"/>
        <end position="208"/>
    </location>
</feature>
<dbReference type="SUPFAM" id="SSF51206">
    <property type="entry name" value="cAMP-binding domain-like"/>
    <property type="match status" value="1"/>
</dbReference>
<dbReference type="PROSITE" id="PS51063">
    <property type="entry name" value="HTH_CRP_2"/>
    <property type="match status" value="1"/>
</dbReference>
<dbReference type="Pfam" id="PF13545">
    <property type="entry name" value="HTH_Crp_2"/>
    <property type="match status" value="1"/>
</dbReference>
<sequence>MLPTGNYLLDSLSLPLRSAILAVARPCELELKTILVRAGKAPTSLVFLTSGMASLVVSMIDGGASEVGMLGRDDMTGSSTLIGPDVNHPQCIVQIPGQGLQVPRQLLYNLFTTSLEFQNKILEVVQRQLNISAQLSACNLRHEAEGRFARWLLTASDLIESPTLIMTQEFLSEMLGTRRTTISAIVQPLRAQGLISVTRGTVRILDRPGLKAAACECYEICRRSMHPEMLPAANTGWSLNHRAIPAA</sequence>
<organism evidence="6 7">
    <name type="scientific">Terriglobus roseus (strain DSM 18391 / NRRL B-41598 / KBS 63)</name>
    <dbReference type="NCBI Taxonomy" id="926566"/>
    <lineage>
        <taxon>Bacteria</taxon>
        <taxon>Pseudomonadati</taxon>
        <taxon>Acidobacteriota</taxon>
        <taxon>Terriglobia</taxon>
        <taxon>Terriglobales</taxon>
        <taxon>Acidobacteriaceae</taxon>
        <taxon>Terriglobus</taxon>
    </lineage>
</organism>
<dbReference type="InterPro" id="IPR018490">
    <property type="entry name" value="cNMP-bd_dom_sf"/>
</dbReference>
<dbReference type="RefSeq" id="WP_014784045.1">
    <property type="nucleotide sequence ID" value="NC_018014.1"/>
</dbReference>
<evidence type="ECO:0000313" key="6">
    <source>
        <dbReference type="EMBL" id="AFL86476.1"/>
    </source>
</evidence>
<dbReference type="OrthoDB" id="8969464at2"/>
<dbReference type="KEGG" id="trs:Terro_0125"/>
<dbReference type="PANTHER" id="PTHR24567:SF74">
    <property type="entry name" value="HTH-TYPE TRANSCRIPTIONAL REGULATOR ARCR"/>
    <property type="match status" value="1"/>
</dbReference>
<feature type="domain" description="Cyclic nucleotide-binding" evidence="4">
    <location>
        <begin position="8"/>
        <end position="90"/>
    </location>
</feature>
<dbReference type="EMBL" id="CP003379">
    <property type="protein sequence ID" value="AFL86476.1"/>
    <property type="molecule type" value="Genomic_DNA"/>
</dbReference>
<keyword evidence="1" id="KW-0805">Transcription regulation</keyword>
<evidence type="ECO:0000313" key="7">
    <source>
        <dbReference type="Proteomes" id="UP000006056"/>
    </source>
</evidence>
<evidence type="ECO:0000256" key="2">
    <source>
        <dbReference type="ARBA" id="ARBA00023125"/>
    </source>
</evidence>
<dbReference type="Pfam" id="PF00027">
    <property type="entry name" value="cNMP_binding"/>
    <property type="match status" value="1"/>
</dbReference>
<dbReference type="GO" id="GO:0003677">
    <property type="term" value="F:DNA binding"/>
    <property type="evidence" value="ECO:0007669"/>
    <property type="project" value="UniProtKB-KW"/>
</dbReference>
<proteinExistence type="predicted"/>